<dbReference type="Proteomes" id="UP000654370">
    <property type="component" value="Unassembled WGS sequence"/>
</dbReference>
<keyword evidence="1" id="KW-0862">Zinc</keyword>
<dbReference type="InterPro" id="IPR001841">
    <property type="entry name" value="Znf_RING"/>
</dbReference>
<evidence type="ECO:0008006" key="7">
    <source>
        <dbReference type="Google" id="ProtNLM"/>
    </source>
</evidence>
<dbReference type="PROSITE" id="PS50966">
    <property type="entry name" value="ZF_SWIM"/>
    <property type="match status" value="1"/>
</dbReference>
<protein>
    <recommendedName>
        <fullName evidence="7">SWIM-type domain-containing protein</fullName>
    </recommendedName>
</protein>
<dbReference type="InterPro" id="IPR039903">
    <property type="entry name" value="Zswim2"/>
</dbReference>
<evidence type="ECO:0000256" key="2">
    <source>
        <dbReference type="SAM" id="MobiDB-lite"/>
    </source>
</evidence>
<keyword evidence="6" id="KW-1185">Reference proteome</keyword>
<name>A0A8H7PRU4_MORIS</name>
<dbReference type="OrthoDB" id="2122982at2759"/>
<reference evidence="5" key="1">
    <citation type="submission" date="2020-12" db="EMBL/GenBank/DDBJ databases">
        <title>Metabolic potential, ecology and presence of endohyphal bacteria is reflected in genomic diversity of Mucoromycotina.</title>
        <authorList>
            <person name="Muszewska A."/>
            <person name="Okrasinska A."/>
            <person name="Steczkiewicz K."/>
            <person name="Drgas O."/>
            <person name="Orlowska M."/>
            <person name="Perlinska-Lenart U."/>
            <person name="Aleksandrzak-Piekarczyk T."/>
            <person name="Szatraj K."/>
            <person name="Zielenkiewicz U."/>
            <person name="Pilsyk S."/>
            <person name="Malc E."/>
            <person name="Mieczkowski P."/>
            <person name="Kruszewska J.S."/>
            <person name="Biernat P."/>
            <person name="Pawlowska J."/>
        </authorList>
    </citation>
    <scope>NUCLEOTIDE SEQUENCE</scope>
    <source>
        <strain evidence="5">WA0000067209</strain>
    </source>
</reference>
<evidence type="ECO:0000313" key="5">
    <source>
        <dbReference type="EMBL" id="KAG2178081.1"/>
    </source>
</evidence>
<gene>
    <name evidence="5" type="ORF">INT43_003334</name>
</gene>
<dbReference type="PROSITE" id="PS50089">
    <property type="entry name" value="ZF_RING_2"/>
    <property type="match status" value="1"/>
</dbReference>
<keyword evidence="1" id="KW-0863">Zinc-finger</keyword>
<dbReference type="InterPro" id="IPR013083">
    <property type="entry name" value="Znf_RING/FYVE/PHD"/>
</dbReference>
<dbReference type="GO" id="GO:0061630">
    <property type="term" value="F:ubiquitin protein ligase activity"/>
    <property type="evidence" value="ECO:0007669"/>
    <property type="project" value="InterPro"/>
</dbReference>
<keyword evidence="1" id="KW-0479">Metal-binding</keyword>
<evidence type="ECO:0000313" key="6">
    <source>
        <dbReference type="Proteomes" id="UP000654370"/>
    </source>
</evidence>
<dbReference type="PANTHER" id="PTHR21540:SF0">
    <property type="entry name" value="PHD FAMILY PROTEIN"/>
    <property type="match status" value="1"/>
</dbReference>
<feature type="compositionally biased region" description="Basic residues" evidence="2">
    <location>
        <begin position="103"/>
        <end position="112"/>
    </location>
</feature>
<dbReference type="GO" id="GO:0008270">
    <property type="term" value="F:zinc ion binding"/>
    <property type="evidence" value="ECO:0007669"/>
    <property type="project" value="UniProtKB-KW"/>
</dbReference>
<proteinExistence type="predicted"/>
<evidence type="ECO:0000259" key="3">
    <source>
        <dbReference type="PROSITE" id="PS50089"/>
    </source>
</evidence>
<dbReference type="PANTHER" id="PTHR21540">
    <property type="entry name" value="RING FINGER AND SWIM DOMAIN-CONTAINING PROTEIN 2"/>
    <property type="match status" value="1"/>
</dbReference>
<feature type="domain" description="RING-type" evidence="3">
    <location>
        <begin position="274"/>
        <end position="321"/>
    </location>
</feature>
<dbReference type="EMBL" id="JAEPQZ010000008">
    <property type="protein sequence ID" value="KAG2178081.1"/>
    <property type="molecule type" value="Genomic_DNA"/>
</dbReference>
<feature type="region of interest" description="Disordered" evidence="2">
    <location>
        <begin position="1"/>
        <end position="118"/>
    </location>
</feature>
<feature type="compositionally biased region" description="Polar residues" evidence="2">
    <location>
        <begin position="42"/>
        <end position="51"/>
    </location>
</feature>
<organism evidence="5 6">
    <name type="scientific">Mortierella isabellina</name>
    <name type="common">Filamentous fungus</name>
    <name type="synonym">Umbelopsis isabellina</name>
    <dbReference type="NCBI Taxonomy" id="91625"/>
    <lineage>
        <taxon>Eukaryota</taxon>
        <taxon>Fungi</taxon>
        <taxon>Fungi incertae sedis</taxon>
        <taxon>Mucoromycota</taxon>
        <taxon>Mucoromycotina</taxon>
        <taxon>Umbelopsidomycetes</taxon>
        <taxon>Umbelopsidales</taxon>
        <taxon>Umbelopsidaceae</taxon>
        <taxon>Umbelopsis</taxon>
    </lineage>
</organism>
<evidence type="ECO:0000259" key="4">
    <source>
        <dbReference type="PROSITE" id="PS50966"/>
    </source>
</evidence>
<comment type="caution">
    <text evidence="5">The sequence shown here is derived from an EMBL/GenBank/DDBJ whole genome shotgun (WGS) entry which is preliminary data.</text>
</comment>
<evidence type="ECO:0000256" key="1">
    <source>
        <dbReference type="PROSITE-ProRule" id="PRU00175"/>
    </source>
</evidence>
<dbReference type="SUPFAM" id="SSF57850">
    <property type="entry name" value="RING/U-box"/>
    <property type="match status" value="1"/>
</dbReference>
<dbReference type="Gene3D" id="3.30.40.10">
    <property type="entry name" value="Zinc/RING finger domain, C3HC4 (zinc finger)"/>
    <property type="match status" value="1"/>
</dbReference>
<sequence length="383" mass="42802">MTTSKPPTRKRKVAAATTAPNENAAASNILQPKQEPVADTESALSVTTATRRSSRVKKAVDIYTPSNDPAAVVKQETPSTTRKKRAPASTVLGDDAVESSTHASKKTKRVPKPKPENTRKLKKTLFNADVPQAVRGRISRALKQKMFIVDRERVNHREQRFSIIGSTGNVYTVSIAPRMRCNCKDGILRPATHCKHVMLILLRVFHVDVNDPILQTTTPDWETYQKLTANGPSYASEYVDVQAKMKCEKVLNGEMEDEEAESTTKRRPLDTSDCPICFESFSEEEISSIAYCRVCGNNVHNECFDNWKSYQPGAVTCVYCRAPWYKQSHPINLAPAGKEGYVNMAKVLGLSDKRVASSYKKDRFGHYDYEYEDDNEASTSAPK</sequence>
<feature type="compositionally biased region" description="Low complexity" evidence="2">
    <location>
        <begin position="14"/>
        <end position="26"/>
    </location>
</feature>
<feature type="domain" description="SWIM-type" evidence="4">
    <location>
        <begin position="171"/>
        <end position="205"/>
    </location>
</feature>
<dbReference type="AlphaFoldDB" id="A0A8H7PRU4"/>
<dbReference type="InterPro" id="IPR007527">
    <property type="entry name" value="Znf_SWIM"/>
</dbReference>
<accession>A0A8H7PRU4</accession>